<feature type="non-terminal residue" evidence="2">
    <location>
        <position position="1"/>
    </location>
</feature>
<reference evidence="3" key="1">
    <citation type="submission" date="2022-10" db="EMBL/GenBank/DDBJ databases">
        <title>Genome assembly of Pristionchus species.</title>
        <authorList>
            <person name="Yoshida K."/>
            <person name="Sommer R.J."/>
        </authorList>
    </citation>
    <scope>NUCLEOTIDE SEQUENCE [LARGE SCALE GENOMIC DNA]</scope>
    <source>
        <strain evidence="3">RS5460</strain>
    </source>
</reference>
<sequence>ELQGLGIHHHRSSISTILNSFFIVIGFELCFVVGDIAINLLGVDIGFVDQNIVLIFGDRRLFIIVQLSMMYTTVCWAVALFIFSLLIHSTNYEFDYFNEQVRSVRLKTFICEFGNTLDKMQLRNVHHRLTECVKLLDRTFNRYAFTMIATVIPDTIFTLFM</sequence>
<keyword evidence="3" id="KW-1185">Reference proteome</keyword>
<comment type="caution">
    <text evidence="2">The sequence shown here is derived from an EMBL/GenBank/DDBJ whole genome shotgun (WGS) entry which is preliminary data.</text>
</comment>
<evidence type="ECO:0000313" key="2">
    <source>
        <dbReference type="EMBL" id="GMR46746.1"/>
    </source>
</evidence>
<dbReference type="EMBL" id="BTRK01000004">
    <property type="protein sequence ID" value="GMR46746.1"/>
    <property type="molecule type" value="Genomic_DNA"/>
</dbReference>
<protein>
    <submittedName>
        <fullName evidence="2">Uncharacterized protein</fullName>
    </submittedName>
</protein>
<keyword evidence="1" id="KW-0812">Transmembrane</keyword>
<proteinExistence type="predicted"/>
<dbReference type="Proteomes" id="UP001328107">
    <property type="component" value="Unassembled WGS sequence"/>
</dbReference>
<accession>A0AAN5CLP0</accession>
<dbReference type="AlphaFoldDB" id="A0AAN5CLP0"/>
<feature type="transmembrane region" description="Helical" evidence="1">
    <location>
        <begin position="20"/>
        <end position="41"/>
    </location>
</feature>
<gene>
    <name evidence="2" type="ORF">PMAYCL1PPCAC_16941</name>
</gene>
<dbReference type="PANTHER" id="PTHR34492:SF2">
    <property type="entry name" value="G PROTEIN-COUPLED RECEPTOR"/>
    <property type="match status" value="1"/>
</dbReference>
<feature type="transmembrane region" description="Helical" evidence="1">
    <location>
        <begin position="61"/>
        <end position="87"/>
    </location>
</feature>
<keyword evidence="1" id="KW-0472">Membrane</keyword>
<feature type="non-terminal residue" evidence="2">
    <location>
        <position position="161"/>
    </location>
</feature>
<name>A0AAN5CLP0_9BILA</name>
<evidence type="ECO:0000313" key="3">
    <source>
        <dbReference type="Proteomes" id="UP001328107"/>
    </source>
</evidence>
<dbReference type="PANTHER" id="PTHR34492">
    <property type="entry name" value="GUSTATORY RECEPTOR FAMILY"/>
    <property type="match status" value="1"/>
</dbReference>
<keyword evidence="1" id="KW-1133">Transmembrane helix</keyword>
<evidence type="ECO:0000256" key="1">
    <source>
        <dbReference type="SAM" id="Phobius"/>
    </source>
</evidence>
<organism evidence="2 3">
    <name type="scientific">Pristionchus mayeri</name>
    <dbReference type="NCBI Taxonomy" id="1317129"/>
    <lineage>
        <taxon>Eukaryota</taxon>
        <taxon>Metazoa</taxon>
        <taxon>Ecdysozoa</taxon>
        <taxon>Nematoda</taxon>
        <taxon>Chromadorea</taxon>
        <taxon>Rhabditida</taxon>
        <taxon>Rhabditina</taxon>
        <taxon>Diplogasteromorpha</taxon>
        <taxon>Diplogasteroidea</taxon>
        <taxon>Neodiplogasteridae</taxon>
        <taxon>Pristionchus</taxon>
    </lineage>
</organism>